<dbReference type="InterPro" id="IPR003586">
    <property type="entry name" value="Hint_dom_C"/>
</dbReference>
<dbReference type="SMART" id="SM00305">
    <property type="entry name" value="HintC"/>
    <property type="match status" value="1"/>
</dbReference>
<evidence type="ECO:0000256" key="2">
    <source>
        <dbReference type="ARBA" id="ARBA00022813"/>
    </source>
</evidence>
<dbReference type="NCBIfam" id="TIGR01445">
    <property type="entry name" value="intein_Nterm"/>
    <property type="match status" value="1"/>
</dbReference>
<gene>
    <name evidence="6" type="ORF">Indivirus_3_71</name>
</gene>
<dbReference type="Pfam" id="PF14890">
    <property type="entry name" value="Intein_splicing"/>
    <property type="match status" value="1"/>
</dbReference>
<keyword evidence="6" id="KW-0547">Nucleotide-binding</keyword>
<dbReference type="PROSITE" id="PS50817">
    <property type="entry name" value="INTEIN_N_TER"/>
    <property type="match status" value="1"/>
</dbReference>
<accession>A0A1V0SDN6</accession>
<dbReference type="GO" id="GO:0004519">
    <property type="term" value="F:endonuclease activity"/>
    <property type="evidence" value="ECO:0007669"/>
    <property type="project" value="InterPro"/>
</dbReference>
<dbReference type="InterPro" id="IPR027434">
    <property type="entry name" value="Homing_endonucl"/>
</dbReference>
<evidence type="ECO:0000259" key="5">
    <source>
        <dbReference type="PROSITE" id="PS51192"/>
    </source>
</evidence>
<dbReference type="Pfam" id="PF04851">
    <property type="entry name" value="ResIII"/>
    <property type="match status" value="1"/>
</dbReference>
<dbReference type="GO" id="GO:0004386">
    <property type="term" value="F:helicase activity"/>
    <property type="evidence" value="ECO:0007669"/>
    <property type="project" value="UniProtKB-KW"/>
</dbReference>
<reference evidence="6" key="1">
    <citation type="journal article" date="2017" name="Science">
        <title>Giant viruses with an expanded complement of translation system components.</title>
        <authorList>
            <person name="Schulz F."/>
            <person name="Yutin N."/>
            <person name="Ivanova N.N."/>
            <person name="Ortega D.R."/>
            <person name="Lee T.K."/>
            <person name="Vierheilig J."/>
            <person name="Daims H."/>
            <person name="Horn M."/>
            <person name="Wagner M."/>
            <person name="Jensen G.J."/>
            <person name="Kyrpides N.C."/>
            <person name="Koonin E.V."/>
            <person name="Woyke T."/>
        </authorList>
    </citation>
    <scope>NUCLEOTIDE SEQUENCE</scope>
    <source>
        <strain evidence="6">ILV1</strain>
    </source>
</reference>
<organism evidence="6">
    <name type="scientific">Indivirus ILV1</name>
    <dbReference type="NCBI Taxonomy" id="1977633"/>
    <lineage>
        <taxon>Viruses</taxon>
        <taxon>Varidnaviria</taxon>
        <taxon>Bamfordvirae</taxon>
        <taxon>Nucleocytoviricota</taxon>
        <taxon>Megaviricetes</taxon>
        <taxon>Imitervirales</taxon>
        <taxon>Mimiviridae</taxon>
        <taxon>Klosneuvirinae</taxon>
        <taxon>Indivirus</taxon>
    </lineage>
</organism>
<feature type="domain" description="Helicase ATP-binding" evidence="5">
    <location>
        <begin position="389"/>
        <end position="575"/>
    </location>
</feature>
<evidence type="ECO:0000256" key="3">
    <source>
        <dbReference type="ARBA" id="ARBA00023000"/>
    </source>
</evidence>
<dbReference type="InterPro" id="IPR036844">
    <property type="entry name" value="Hint_dom_sf"/>
</dbReference>
<dbReference type="InterPro" id="IPR006141">
    <property type="entry name" value="Intein_N"/>
</dbReference>
<evidence type="ECO:0000259" key="4">
    <source>
        <dbReference type="PROSITE" id="PS50819"/>
    </source>
</evidence>
<dbReference type="InterPro" id="IPR006935">
    <property type="entry name" value="Helicase/UvrB_N"/>
</dbReference>
<keyword evidence="2" id="KW-0068">Autocatalytic cleavage</keyword>
<name>A0A1V0SDN6_9VIRU</name>
<keyword evidence="3" id="KW-0651">Protein splicing</keyword>
<dbReference type="EMBL" id="KY684087">
    <property type="protein sequence ID" value="ARF09822.1"/>
    <property type="molecule type" value="Genomic_DNA"/>
</dbReference>
<dbReference type="InterPro" id="IPR014001">
    <property type="entry name" value="Helicase_ATP-bd"/>
</dbReference>
<dbReference type="PROSITE" id="PS51192">
    <property type="entry name" value="HELICASE_ATP_BIND_1"/>
    <property type="match status" value="1"/>
</dbReference>
<keyword evidence="1" id="KW-0378">Hydrolase</keyword>
<dbReference type="InterPro" id="IPR006142">
    <property type="entry name" value="INTEIN"/>
</dbReference>
<dbReference type="Gene3D" id="3.40.50.300">
    <property type="entry name" value="P-loop containing nucleotide triphosphate hydrolases"/>
    <property type="match status" value="2"/>
</dbReference>
<sequence>MSEFDNTTEKLTSESELMKIDYTYPETNDKDLQNKIYKKREFYYNKIPDRPEFKDYEEIHEFRNKICAGPRELLPQQAFLVNLINPHTNYRGILVMHGTGVGKCVTGDSLVYVNGNLMPIKKIWDRHQNEYSIREDDGSEWRGVNMDLYVNSYNENEKVMAESKITKLYRQPICEKIQEIILDNGLKIKMTLQHRMLTATNNWSNNLKIGDYVCIPKYLINTHKSFSNILDNETLQSMNQETILPNFIMDADKDAIINFLRYYFDKHGIINKSNGLLYIVNKSSIIIMQLYCLLKLFGIRSVLDDSNRILYLTCENLKSFIEIIGLPNKNKYNILKTICDMNYHESKTDNMEYIRIKSIKYVQYNGYVYDLEIEDYHNYIVNGILTHNTCAAISIAEQFKPMVQKYGTKIHVLVPGPLMKENWKTELLKCTGETYMKYEDATVYINEAEKQKAIKIALNSAMQYYRFMSYRSFYKKVLGEKIREQPKTGEKVKAVYRKTEEGEFERDISIDRIYNLNNTLLIIDEAHNLTGNAYGEALMKIIKNSYNLRIVCLTATPMKNLGDDIVELLNFLRPHDSPIIRDKIFSSHKNHEMIIKPGGIEYLKKMSSGYVSYLRGADPLTFAKRIDKGIIPPGLLFTKMTRCSMLSFQRKIYDETIKIVDDTLDRRSGAVSNFAFPGLDDSKKLTGYYSNDGIDTVKNQLKVNLELINKKIALEILKDKNLENDTDLLYISDSGNTLSGKIFKMEYLKNFSIKFYKALKKINRLIYSKKGARTAFVYSNLVRAGIEIFQEILLMNDYLEYNEDPKAYKIKSTTRCYFCGKPYSEHQKEKISNKRIESQRMVSESSTEYVKPSGKMPEHEFHPATFLVVTGKSSEDSADVIPEEKQFILKNVFSSLDNLDGKHIKLVLGSKVMTEGLSLQFVSEVHILDVYFNLGKVDQVIGRAIRHCSHFGLMSEKNPYPEVNVYKYAVKLNDNEGLSTEEELYKKAELKYLLIKKVERALKESSVDCPLNRTGNVFPEELKIYDNCIEPSQIDNRENMNNKLTCPSLCDFEKCDFRCDSKELNLKYFDEKTGKYRSLNKGELDYTTFTRTLTKNEIESTKDKIKEMYQVKYLYILKDIVNYVRNSYEGEKKELFDEFFVYEALNELTPVTENDFNNFKDIIHDKFGRQGYLIYRDKYYIFQPLDQNENVPMYHRITFDRTMKQQLSLYNYLQNIAKVDMDDEETSKDSIDKKEKQLGYDFDSVMDYYDNRDEFKYVGVIDKESSRRKIKTEEELSDVFKIREKRPKTVTKKRSTGLFSLFGSVCSTSKDKEYLDKIAKELKIKPSPNELRIDICEKIKEKLLFLEKYSTNKKGNKLTYVMIPKNHKEYSFPYNLEDRKNYIVNQLKEEIKFKLDIVVKDIKKIVKEENIIEYIIELKDNSNLKDFTELLKKLNFKLTGNKWILKIE</sequence>
<dbReference type="InterPro" id="IPR003587">
    <property type="entry name" value="Hint_dom_N"/>
</dbReference>
<proteinExistence type="predicted"/>
<dbReference type="InterPro" id="IPR004042">
    <property type="entry name" value="Intein_endonuc_central"/>
</dbReference>
<keyword evidence="6" id="KW-0067">ATP-binding</keyword>
<dbReference type="NCBIfam" id="TIGR01443">
    <property type="entry name" value="intein_Cterm"/>
    <property type="match status" value="1"/>
</dbReference>
<evidence type="ECO:0000256" key="1">
    <source>
        <dbReference type="ARBA" id="ARBA00022801"/>
    </source>
</evidence>
<dbReference type="GO" id="GO:0016539">
    <property type="term" value="P:intein-mediated protein splicing"/>
    <property type="evidence" value="ECO:0007669"/>
    <property type="project" value="InterPro"/>
</dbReference>
<dbReference type="PROSITE" id="PS50819">
    <property type="entry name" value="INTEIN_ENDONUCLEASE"/>
    <property type="match status" value="1"/>
</dbReference>
<feature type="domain" description="DOD-type homing endonuclease" evidence="4">
    <location>
        <begin position="244"/>
        <end position="299"/>
    </location>
</feature>
<dbReference type="SMART" id="SM00306">
    <property type="entry name" value="HintN"/>
    <property type="match status" value="1"/>
</dbReference>
<dbReference type="CDD" id="cd00081">
    <property type="entry name" value="Hint"/>
    <property type="match status" value="2"/>
</dbReference>
<dbReference type="Gene3D" id="2.170.16.10">
    <property type="entry name" value="Hedgehog/Intein (Hint) domain"/>
    <property type="match status" value="1"/>
</dbReference>
<keyword evidence="6" id="KW-0347">Helicase</keyword>
<dbReference type="SUPFAM" id="SSF52540">
    <property type="entry name" value="P-loop containing nucleoside triphosphate hydrolases"/>
    <property type="match status" value="2"/>
</dbReference>
<dbReference type="InterPro" id="IPR027417">
    <property type="entry name" value="P-loop_NTPase"/>
</dbReference>
<dbReference type="PROSITE" id="PS50818">
    <property type="entry name" value="INTEIN_C_TER"/>
    <property type="match status" value="1"/>
</dbReference>
<dbReference type="SUPFAM" id="SSF55608">
    <property type="entry name" value="Homing endonucleases"/>
    <property type="match status" value="1"/>
</dbReference>
<dbReference type="PRINTS" id="PR00379">
    <property type="entry name" value="INTEIN"/>
</dbReference>
<evidence type="ECO:0000313" key="6">
    <source>
        <dbReference type="EMBL" id="ARF09822.1"/>
    </source>
</evidence>
<dbReference type="InterPro" id="IPR030934">
    <property type="entry name" value="Intein_C"/>
</dbReference>
<protein>
    <submittedName>
        <fullName evidence="6">SNF2-like helicase</fullName>
    </submittedName>
</protein>
<dbReference type="GO" id="GO:0005524">
    <property type="term" value="F:ATP binding"/>
    <property type="evidence" value="ECO:0007669"/>
    <property type="project" value="InterPro"/>
</dbReference>
<dbReference type="SUPFAM" id="SSF51294">
    <property type="entry name" value="Hedgehog/intein (Hint) domain"/>
    <property type="match status" value="1"/>
</dbReference>
<dbReference type="Gene3D" id="3.10.28.10">
    <property type="entry name" value="Homing endonucleases"/>
    <property type="match status" value="1"/>
</dbReference>